<organism evidence="1 2">
    <name type="scientific">Dovyalis caffra</name>
    <dbReference type="NCBI Taxonomy" id="77055"/>
    <lineage>
        <taxon>Eukaryota</taxon>
        <taxon>Viridiplantae</taxon>
        <taxon>Streptophyta</taxon>
        <taxon>Embryophyta</taxon>
        <taxon>Tracheophyta</taxon>
        <taxon>Spermatophyta</taxon>
        <taxon>Magnoliopsida</taxon>
        <taxon>eudicotyledons</taxon>
        <taxon>Gunneridae</taxon>
        <taxon>Pentapetalae</taxon>
        <taxon>rosids</taxon>
        <taxon>fabids</taxon>
        <taxon>Malpighiales</taxon>
        <taxon>Salicaceae</taxon>
        <taxon>Flacourtieae</taxon>
        <taxon>Dovyalis</taxon>
    </lineage>
</organism>
<keyword evidence="2" id="KW-1185">Reference proteome</keyword>
<sequence length="91" mass="10525">MKNGLRQRLWSEKLFRKKLVELFDWLRWVHNIDVHSQKMLIWAGNADSLCFPLPASQPQSLSIHKGFPNQPLNSSSSLKIAISLLQIQTRS</sequence>
<evidence type="ECO:0000313" key="1">
    <source>
        <dbReference type="EMBL" id="CAK7329327.1"/>
    </source>
</evidence>
<comment type="caution">
    <text evidence="1">The sequence shown here is derived from an EMBL/GenBank/DDBJ whole genome shotgun (WGS) entry which is preliminary data.</text>
</comment>
<dbReference type="EMBL" id="CAWUPB010000913">
    <property type="protein sequence ID" value="CAK7329327.1"/>
    <property type="molecule type" value="Genomic_DNA"/>
</dbReference>
<dbReference type="Proteomes" id="UP001314170">
    <property type="component" value="Unassembled WGS sequence"/>
</dbReference>
<dbReference type="AlphaFoldDB" id="A0AAV1R6A2"/>
<gene>
    <name evidence="1" type="ORF">DCAF_LOCUS7082</name>
</gene>
<protein>
    <submittedName>
        <fullName evidence="1">Uncharacterized protein</fullName>
    </submittedName>
</protein>
<name>A0AAV1R6A2_9ROSI</name>
<reference evidence="1 2" key="1">
    <citation type="submission" date="2024-01" db="EMBL/GenBank/DDBJ databases">
        <authorList>
            <person name="Waweru B."/>
        </authorList>
    </citation>
    <scope>NUCLEOTIDE SEQUENCE [LARGE SCALE GENOMIC DNA]</scope>
</reference>
<evidence type="ECO:0000313" key="2">
    <source>
        <dbReference type="Proteomes" id="UP001314170"/>
    </source>
</evidence>
<accession>A0AAV1R6A2</accession>
<proteinExistence type="predicted"/>